<protein>
    <recommendedName>
        <fullName evidence="4">RNase H type-1 domain-containing protein</fullName>
    </recommendedName>
</protein>
<keyword evidence="1" id="KW-0732">Signal</keyword>
<organism evidence="2 3">
    <name type="scientific">Rubroshorea leprosula</name>
    <dbReference type="NCBI Taxonomy" id="152421"/>
    <lineage>
        <taxon>Eukaryota</taxon>
        <taxon>Viridiplantae</taxon>
        <taxon>Streptophyta</taxon>
        <taxon>Embryophyta</taxon>
        <taxon>Tracheophyta</taxon>
        <taxon>Spermatophyta</taxon>
        <taxon>Magnoliopsida</taxon>
        <taxon>eudicotyledons</taxon>
        <taxon>Gunneridae</taxon>
        <taxon>Pentapetalae</taxon>
        <taxon>rosids</taxon>
        <taxon>malvids</taxon>
        <taxon>Malvales</taxon>
        <taxon>Dipterocarpaceae</taxon>
        <taxon>Rubroshorea</taxon>
    </lineage>
</organism>
<gene>
    <name evidence="2" type="ORF">SLEP1_g32102</name>
</gene>
<sequence length="73" mass="8233">MPSWRQIVRLHFLLLAGAPNLFHPHSILIMDCRDLLGMNSQTQVKHALRESNTAADAIAKKGFTPHMSFTFCV</sequence>
<comment type="caution">
    <text evidence="2">The sequence shown here is derived from an EMBL/GenBank/DDBJ whole genome shotgun (WGS) entry which is preliminary data.</text>
</comment>
<keyword evidence="3" id="KW-1185">Reference proteome</keyword>
<feature type="chain" id="PRO_5044011448" description="RNase H type-1 domain-containing protein" evidence="1">
    <location>
        <begin position="18"/>
        <end position="73"/>
    </location>
</feature>
<name>A0AAV5KC85_9ROSI</name>
<dbReference type="AlphaFoldDB" id="A0AAV5KC85"/>
<evidence type="ECO:0008006" key="4">
    <source>
        <dbReference type="Google" id="ProtNLM"/>
    </source>
</evidence>
<evidence type="ECO:0000313" key="3">
    <source>
        <dbReference type="Proteomes" id="UP001054252"/>
    </source>
</evidence>
<reference evidence="2 3" key="1">
    <citation type="journal article" date="2021" name="Commun. Biol.">
        <title>The genome of Shorea leprosula (Dipterocarpaceae) highlights the ecological relevance of drought in aseasonal tropical rainforests.</title>
        <authorList>
            <person name="Ng K.K.S."/>
            <person name="Kobayashi M.J."/>
            <person name="Fawcett J.A."/>
            <person name="Hatakeyama M."/>
            <person name="Paape T."/>
            <person name="Ng C.H."/>
            <person name="Ang C.C."/>
            <person name="Tnah L.H."/>
            <person name="Lee C.T."/>
            <person name="Nishiyama T."/>
            <person name="Sese J."/>
            <person name="O'Brien M.J."/>
            <person name="Copetti D."/>
            <person name="Mohd Noor M.I."/>
            <person name="Ong R.C."/>
            <person name="Putra M."/>
            <person name="Sireger I.Z."/>
            <person name="Indrioko S."/>
            <person name="Kosugi Y."/>
            <person name="Izuno A."/>
            <person name="Isagi Y."/>
            <person name="Lee S.L."/>
            <person name="Shimizu K.K."/>
        </authorList>
    </citation>
    <scope>NUCLEOTIDE SEQUENCE [LARGE SCALE GENOMIC DNA]</scope>
    <source>
        <strain evidence="2">214</strain>
    </source>
</reference>
<proteinExistence type="predicted"/>
<dbReference type="Proteomes" id="UP001054252">
    <property type="component" value="Unassembled WGS sequence"/>
</dbReference>
<evidence type="ECO:0000313" key="2">
    <source>
        <dbReference type="EMBL" id="GKV22218.1"/>
    </source>
</evidence>
<dbReference type="EMBL" id="BPVZ01000059">
    <property type="protein sequence ID" value="GKV22218.1"/>
    <property type="molecule type" value="Genomic_DNA"/>
</dbReference>
<feature type="signal peptide" evidence="1">
    <location>
        <begin position="1"/>
        <end position="17"/>
    </location>
</feature>
<accession>A0AAV5KC85</accession>
<evidence type="ECO:0000256" key="1">
    <source>
        <dbReference type="SAM" id="SignalP"/>
    </source>
</evidence>